<evidence type="ECO:0000256" key="6">
    <source>
        <dbReference type="ARBA" id="ARBA00044504"/>
    </source>
</evidence>
<dbReference type="GO" id="GO:0022857">
    <property type="term" value="F:transmembrane transporter activity"/>
    <property type="evidence" value="ECO:0007669"/>
    <property type="project" value="InterPro"/>
</dbReference>
<proteinExistence type="inferred from homology"/>
<evidence type="ECO:0000256" key="7">
    <source>
        <dbReference type="SAM" id="MobiDB-lite"/>
    </source>
</evidence>
<protein>
    <submittedName>
        <fullName evidence="10">Polyol transporter 5</fullName>
    </submittedName>
</protein>
<feature type="compositionally biased region" description="Low complexity" evidence="7">
    <location>
        <begin position="113"/>
        <end position="124"/>
    </location>
</feature>
<dbReference type="Pfam" id="PF00083">
    <property type="entry name" value="Sugar_tr"/>
    <property type="match status" value="1"/>
</dbReference>
<dbReference type="PANTHER" id="PTHR48020:SF49">
    <property type="entry name" value="SUGAR TRANSPORTER"/>
    <property type="match status" value="1"/>
</dbReference>
<evidence type="ECO:0000256" key="3">
    <source>
        <dbReference type="ARBA" id="ARBA00022692"/>
    </source>
</evidence>
<accession>A0AAW2XK65</accession>
<evidence type="ECO:0000256" key="1">
    <source>
        <dbReference type="ARBA" id="ARBA00004141"/>
    </source>
</evidence>
<gene>
    <name evidence="10" type="ORF">Slati_0758000</name>
</gene>
<keyword evidence="5 8" id="KW-0472">Membrane</keyword>
<reference evidence="10" key="2">
    <citation type="journal article" date="2024" name="Plant">
        <title>Genomic evolution and insights into agronomic trait innovations of Sesamum species.</title>
        <authorList>
            <person name="Miao H."/>
            <person name="Wang L."/>
            <person name="Qu L."/>
            <person name="Liu H."/>
            <person name="Sun Y."/>
            <person name="Le M."/>
            <person name="Wang Q."/>
            <person name="Wei S."/>
            <person name="Zheng Y."/>
            <person name="Lin W."/>
            <person name="Duan Y."/>
            <person name="Cao H."/>
            <person name="Xiong S."/>
            <person name="Wang X."/>
            <person name="Wei L."/>
            <person name="Li C."/>
            <person name="Ma Q."/>
            <person name="Ju M."/>
            <person name="Zhao R."/>
            <person name="Li G."/>
            <person name="Mu C."/>
            <person name="Tian Q."/>
            <person name="Mei H."/>
            <person name="Zhang T."/>
            <person name="Gao T."/>
            <person name="Zhang H."/>
        </authorList>
    </citation>
    <scope>NUCLEOTIDE SEQUENCE</scope>
    <source>
        <strain evidence="10">KEN1</strain>
    </source>
</reference>
<evidence type="ECO:0000256" key="8">
    <source>
        <dbReference type="SAM" id="Phobius"/>
    </source>
</evidence>
<comment type="subcellular location">
    <subcellularLocation>
        <location evidence="1">Membrane</location>
        <topology evidence="1">Multi-pass membrane protein</topology>
    </subcellularLocation>
</comment>
<dbReference type="InterPro" id="IPR020846">
    <property type="entry name" value="MFS_dom"/>
</dbReference>
<dbReference type="InterPro" id="IPR005828">
    <property type="entry name" value="MFS_sugar_transport-like"/>
</dbReference>
<evidence type="ECO:0000313" key="10">
    <source>
        <dbReference type="EMBL" id="KAL0454188.1"/>
    </source>
</evidence>
<evidence type="ECO:0000259" key="9">
    <source>
        <dbReference type="PROSITE" id="PS50850"/>
    </source>
</evidence>
<reference evidence="10" key="1">
    <citation type="submission" date="2020-06" db="EMBL/GenBank/DDBJ databases">
        <authorList>
            <person name="Li T."/>
            <person name="Hu X."/>
            <person name="Zhang T."/>
            <person name="Song X."/>
            <person name="Zhang H."/>
            <person name="Dai N."/>
            <person name="Sheng W."/>
            <person name="Hou X."/>
            <person name="Wei L."/>
        </authorList>
    </citation>
    <scope>NUCLEOTIDE SEQUENCE</scope>
    <source>
        <strain evidence="10">KEN1</strain>
        <tissue evidence="10">Leaf</tissue>
    </source>
</reference>
<dbReference type="AlphaFoldDB" id="A0AAW2XK65"/>
<dbReference type="InterPro" id="IPR050814">
    <property type="entry name" value="Myo-inositol_Transporter"/>
</dbReference>
<dbReference type="PANTHER" id="PTHR48020">
    <property type="entry name" value="PROTON MYO-INOSITOL COTRANSPORTER"/>
    <property type="match status" value="1"/>
</dbReference>
<dbReference type="GO" id="GO:0016020">
    <property type="term" value="C:membrane"/>
    <property type="evidence" value="ECO:0007669"/>
    <property type="project" value="UniProtKB-SubCell"/>
</dbReference>
<keyword evidence="2" id="KW-0813">Transport</keyword>
<dbReference type="InterPro" id="IPR036259">
    <property type="entry name" value="MFS_trans_sf"/>
</dbReference>
<feature type="domain" description="Major facilitator superfamily (MFS) profile" evidence="9">
    <location>
        <begin position="1"/>
        <end position="75"/>
    </location>
</feature>
<dbReference type="PROSITE" id="PS50850">
    <property type="entry name" value="MFS"/>
    <property type="match status" value="1"/>
</dbReference>
<evidence type="ECO:0000256" key="5">
    <source>
        <dbReference type="ARBA" id="ARBA00023136"/>
    </source>
</evidence>
<organism evidence="10">
    <name type="scientific">Sesamum latifolium</name>
    <dbReference type="NCBI Taxonomy" id="2727402"/>
    <lineage>
        <taxon>Eukaryota</taxon>
        <taxon>Viridiplantae</taxon>
        <taxon>Streptophyta</taxon>
        <taxon>Embryophyta</taxon>
        <taxon>Tracheophyta</taxon>
        <taxon>Spermatophyta</taxon>
        <taxon>Magnoliopsida</taxon>
        <taxon>eudicotyledons</taxon>
        <taxon>Gunneridae</taxon>
        <taxon>Pentapetalae</taxon>
        <taxon>asterids</taxon>
        <taxon>lamiids</taxon>
        <taxon>Lamiales</taxon>
        <taxon>Pedaliaceae</taxon>
        <taxon>Sesamum</taxon>
    </lineage>
</organism>
<dbReference type="SUPFAM" id="SSF103473">
    <property type="entry name" value="MFS general substrate transporter"/>
    <property type="match status" value="1"/>
</dbReference>
<sequence length="124" mass="13824">MGPITWVYSSEIFPLRLRAQGCSMGVAANRVTSGVISMTFISLYKAISIGGAFFLYAGIAAIAWVFFYTLYPETQGKTLEEMETFFGTFFKWRSTMRALEEKKGESNGQLQLTTTTTTTSDQSH</sequence>
<keyword evidence="3 8" id="KW-0812">Transmembrane</keyword>
<keyword evidence="4 8" id="KW-1133">Transmembrane helix</keyword>
<feature type="region of interest" description="Disordered" evidence="7">
    <location>
        <begin position="101"/>
        <end position="124"/>
    </location>
</feature>
<comment type="similarity">
    <text evidence="6">Belongs to the major facilitator superfamily. Phosphate:H(+) symporter (TC 2.A.1.9) family.</text>
</comment>
<evidence type="ECO:0000256" key="2">
    <source>
        <dbReference type="ARBA" id="ARBA00022448"/>
    </source>
</evidence>
<name>A0AAW2XK65_9LAMI</name>
<evidence type="ECO:0000256" key="4">
    <source>
        <dbReference type="ARBA" id="ARBA00022989"/>
    </source>
</evidence>
<dbReference type="EMBL" id="JACGWN010000003">
    <property type="protein sequence ID" value="KAL0454188.1"/>
    <property type="molecule type" value="Genomic_DNA"/>
</dbReference>
<feature type="transmembrane region" description="Helical" evidence="8">
    <location>
        <begin position="47"/>
        <end position="71"/>
    </location>
</feature>
<dbReference type="Gene3D" id="1.20.1250.20">
    <property type="entry name" value="MFS general substrate transporter like domains"/>
    <property type="match status" value="1"/>
</dbReference>
<comment type="caution">
    <text evidence="10">The sequence shown here is derived from an EMBL/GenBank/DDBJ whole genome shotgun (WGS) entry which is preliminary data.</text>
</comment>